<dbReference type="EMBL" id="KV424032">
    <property type="protein sequence ID" value="KZT53629.1"/>
    <property type="molecule type" value="Genomic_DNA"/>
</dbReference>
<feature type="region of interest" description="Disordered" evidence="1">
    <location>
        <begin position="1"/>
        <end position="35"/>
    </location>
</feature>
<evidence type="ECO:0000256" key="1">
    <source>
        <dbReference type="SAM" id="MobiDB-lite"/>
    </source>
</evidence>
<reference evidence="2 3" key="1">
    <citation type="journal article" date="2016" name="Mol. Biol. Evol.">
        <title>Comparative Genomics of Early-Diverging Mushroom-Forming Fungi Provides Insights into the Origins of Lignocellulose Decay Capabilities.</title>
        <authorList>
            <person name="Nagy L.G."/>
            <person name="Riley R."/>
            <person name="Tritt A."/>
            <person name="Adam C."/>
            <person name="Daum C."/>
            <person name="Floudas D."/>
            <person name="Sun H."/>
            <person name="Yadav J.S."/>
            <person name="Pangilinan J."/>
            <person name="Larsson K.H."/>
            <person name="Matsuura K."/>
            <person name="Barry K."/>
            <person name="Labutti K."/>
            <person name="Kuo R."/>
            <person name="Ohm R.A."/>
            <person name="Bhattacharya S.S."/>
            <person name="Shirouzu T."/>
            <person name="Yoshinaga Y."/>
            <person name="Martin F.M."/>
            <person name="Grigoriev I.V."/>
            <person name="Hibbett D.S."/>
        </authorList>
    </citation>
    <scope>NUCLEOTIDE SEQUENCE [LARGE SCALE GENOMIC DNA]</scope>
    <source>
        <strain evidence="2 3">HHB12733</strain>
    </source>
</reference>
<organism evidence="2 3">
    <name type="scientific">Calocera cornea HHB12733</name>
    <dbReference type="NCBI Taxonomy" id="1353952"/>
    <lineage>
        <taxon>Eukaryota</taxon>
        <taxon>Fungi</taxon>
        <taxon>Dikarya</taxon>
        <taxon>Basidiomycota</taxon>
        <taxon>Agaricomycotina</taxon>
        <taxon>Dacrymycetes</taxon>
        <taxon>Dacrymycetales</taxon>
        <taxon>Dacrymycetaceae</taxon>
        <taxon>Calocera</taxon>
    </lineage>
</organism>
<protein>
    <submittedName>
        <fullName evidence="2">Uncharacterized protein</fullName>
    </submittedName>
</protein>
<feature type="compositionally biased region" description="Polar residues" evidence="1">
    <location>
        <begin position="299"/>
        <end position="310"/>
    </location>
</feature>
<dbReference type="Proteomes" id="UP000076842">
    <property type="component" value="Unassembled WGS sequence"/>
</dbReference>
<evidence type="ECO:0000313" key="3">
    <source>
        <dbReference type="Proteomes" id="UP000076842"/>
    </source>
</evidence>
<gene>
    <name evidence="2" type="ORF">CALCODRAFT_519923</name>
</gene>
<dbReference type="AlphaFoldDB" id="A0A165DVJ3"/>
<keyword evidence="3" id="KW-1185">Reference proteome</keyword>
<proteinExistence type="predicted"/>
<accession>A0A165DVJ3</accession>
<feature type="region of interest" description="Disordered" evidence="1">
    <location>
        <begin position="69"/>
        <end position="91"/>
    </location>
</feature>
<dbReference type="InParanoid" id="A0A165DVJ3"/>
<feature type="region of interest" description="Disordered" evidence="1">
    <location>
        <begin position="423"/>
        <end position="460"/>
    </location>
</feature>
<dbReference type="OrthoDB" id="10493398at2759"/>
<sequence length="566" mass="65228">MKSLSRRQPMKDLIVCDLRPQPRQKADAPPASARVHDMRFPEAKRGDKWKIRIEDLIMFRGAETVGLDDVPDPGYMDDSGGGTKPASGKNKPASIDIQLELGEKIEFKATAYFTKQQWPLFKHLASRENAGRKCDNQYNAAGSMKIRGVFRTALFLVPASKDHLTMESGHFWRYRVHSLAPDTLSRSHAFLERFRLLDFMTDCRDRDVALAYPKLDVMDRKIRPTQRSITWLAKQLRKPIKVPHLKTPLDGDTIHEQLRTHAAWIARYIRPMRGNIYNQYFNVPIRQWEEFAERFSSHDTVTSLTMTKTDSSSEEEGKASPSKPMLSHKRMRVDSHSESEEEYLPRRKRPVRTTAWKAPVKVQPVFDSDDEDEEEVQSVQSVQSVHIDEEDDIMEITGVEFAGMSPQAIDDTIENGGWDSIPEFGKIPEPQPTHEHEQEQTHEHQYEHEQEHEHGQGHEHRQLNQRYIWDILAANPSRLGAVPEDFRHPPDIADNRRWKCPRWSCGFAIDLDKLDNDALEVLSAAEYISLQPGQAGRPPNRARIVGRVAHEHYLKHVPGLHRLLEQ</sequence>
<feature type="region of interest" description="Disordered" evidence="1">
    <location>
        <begin position="299"/>
        <end position="346"/>
    </location>
</feature>
<evidence type="ECO:0000313" key="2">
    <source>
        <dbReference type="EMBL" id="KZT53629.1"/>
    </source>
</evidence>
<name>A0A165DVJ3_9BASI</name>
<feature type="compositionally biased region" description="Basic and acidic residues" evidence="1">
    <location>
        <begin position="432"/>
        <end position="460"/>
    </location>
</feature>